<dbReference type="Proteomes" id="UP000094444">
    <property type="component" value="Unassembled WGS sequence"/>
</dbReference>
<proteinExistence type="inferred from homology"/>
<dbReference type="Pfam" id="PF10503">
    <property type="entry name" value="Esterase_PHB"/>
    <property type="match status" value="1"/>
</dbReference>
<dbReference type="EMBL" id="MAVT02000447">
    <property type="protein sequence ID" value="POS75759.1"/>
    <property type="molecule type" value="Genomic_DNA"/>
</dbReference>
<keyword evidence="4" id="KW-0964">Secreted</keyword>
<dbReference type="InterPro" id="IPR029058">
    <property type="entry name" value="AB_hydrolase_fold"/>
</dbReference>
<dbReference type="STRING" id="158607.A0A2P5HZX0"/>
<keyword evidence="3 4" id="KW-0378">Hydrolase</keyword>
<comment type="subcellular location">
    <subcellularLocation>
        <location evidence="4">Secreted</location>
    </subcellularLocation>
</comment>
<feature type="signal peptide" evidence="4">
    <location>
        <begin position="1"/>
        <end position="20"/>
    </location>
</feature>
<evidence type="ECO:0000313" key="6">
    <source>
        <dbReference type="Proteomes" id="UP000094444"/>
    </source>
</evidence>
<keyword evidence="1 4" id="KW-0719">Serine esterase</keyword>
<reference evidence="5" key="1">
    <citation type="submission" date="2017-09" db="EMBL/GenBank/DDBJ databases">
        <title>Polyketide synthases of a Diaporthe helianthi virulent isolate.</title>
        <authorList>
            <person name="Baroncelli R."/>
        </authorList>
    </citation>
    <scope>NUCLEOTIDE SEQUENCE [LARGE SCALE GENOMIC DNA]</scope>
    <source>
        <strain evidence="5">7/96</strain>
    </source>
</reference>
<comment type="similarity">
    <text evidence="4">Belongs to the carbohydrate esterase 1 (CE1) family.</text>
</comment>
<evidence type="ECO:0000256" key="3">
    <source>
        <dbReference type="ARBA" id="ARBA00022801"/>
    </source>
</evidence>
<evidence type="ECO:0000256" key="1">
    <source>
        <dbReference type="ARBA" id="ARBA00022487"/>
    </source>
</evidence>
<dbReference type="NCBIfam" id="TIGR01840">
    <property type="entry name" value="esterase_phb"/>
    <property type="match status" value="1"/>
</dbReference>
<dbReference type="EC" id="3.1.1.-" evidence="4"/>
<dbReference type="GO" id="GO:0005576">
    <property type="term" value="C:extracellular region"/>
    <property type="evidence" value="ECO:0007669"/>
    <property type="project" value="UniProtKB-SubCell"/>
</dbReference>
<keyword evidence="2 4" id="KW-0732">Signal</keyword>
<keyword evidence="6" id="KW-1185">Reference proteome</keyword>
<comment type="caution">
    <text evidence="5">The sequence shown here is derived from an EMBL/GenBank/DDBJ whole genome shotgun (WGS) entry which is preliminary data.</text>
</comment>
<dbReference type="GO" id="GO:0052689">
    <property type="term" value="F:carboxylic ester hydrolase activity"/>
    <property type="evidence" value="ECO:0007669"/>
    <property type="project" value="UniProtKB-KW"/>
</dbReference>
<sequence>MTRLTSILAVLASIFSLLHAASLEKLNVTLGHNPSNVGFYIYVPDQLAPNPPILVNPHWCHGDAPAAFAGSTFASLASQYGFIVIYPDSPNLADKCWDVSSRATLSHDGGGDSQGIVSMVNWTLDKYGADATRVFVTGVSSGAMMTNVLVGAYPDVFAAGSAFSGVPFGCYGAGIPANTSDVAYWNSDCAEGRVQYSPAEWTLIVRAAYPGYGSGWRPKMQLFHGTVDEVLNYTNFGEEIKEWTGVFGLSQTPTATVQDTPLANWTKYVYGDAGWFEAYSALNVPHNIPVQADVAVDWFDLRCTEGDCFRWGTIGQEDRTRGD</sequence>
<dbReference type="Gene3D" id="3.40.50.1820">
    <property type="entry name" value="alpha/beta hydrolase"/>
    <property type="match status" value="1"/>
</dbReference>
<gene>
    <name evidence="5" type="ORF">DHEL01_v205848</name>
</gene>
<evidence type="ECO:0000313" key="5">
    <source>
        <dbReference type="EMBL" id="POS75759.1"/>
    </source>
</evidence>
<feature type="chain" id="PRO_5029035675" description="Carboxylic ester hydrolase" evidence="4">
    <location>
        <begin position="21"/>
        <end position="323"/>
    </location>
</feature>
<dbReference type="PANTHER" id="PTHR43037:SF5">
    <property type="entry name" value="FERULOYL ESTERASE"/>
    <property type="match status" value="1"/>
</dbReference>
<comment type="function">
    <text evidence="4">Esterase involved in the hydrolysis of xylan, a major structural heterogeneous polysaccharide found in plant biomass representing the second most abundant polysaccharide in the biosphere, after cellulose.</text>
</comment>
<protein>
    <recommendedName>
        <fullName evidence="4">Carboxylic ester hydrolase</fullName>
        <ecNumber evidence="4">3.1.1.-</ecNumber>
    </recommendedName>
</protein>
<evidence type="ECO:0000256" key="4">
    <source>
        <dbReference type="RuleBase" id="RU367147"/>
    </source>
</evidence>
<evidence type="ECO:0000256" key="2">
    <source>
        <dbReference type="ARBA" id="ARBA00022729"/>
    </source>
</evidence>
<dbReference type="OrthoDB" id="2425929at2759"/>
<keyword evidence="4" id="KW-0624">Polysaccharide degradation</keyword>
<dbReference type="PANTHER" id="PTHR43037">
    <property type="entry name" value="UNNAMED PRODUCT-RELATED"/>
    <property type="match status" value="1"/>
</dbReference>
<dbReference type="InParanoid" id="A0A2P5HZX0"/>
<name>A0A2P5HZX0_DIAHE</name>
<keyword evidence="4" id="KW-0119">Carbohydrate metabolism</keyword>
<dbReference type="InterPro" id="IPR010126">
    <property type="entry name" value="Esterase_phb"/>
</dbReference>
<organism evidence="5 6">
    <name type="scientific">Diaporthe helianthi</name>
    <dbReference type="NCBI Taxonomy" id="158607"/>
    <lineage>
        <taxon>Eukaryota</taxon>
        <taxon>Fungi</taxon>
        <taxon>Dikarya</taxon>
        <taxon>Ascomycota</taxon>
        <taxon>Pezizomycotina</taxon>
        <taxon>Sordariomycetes</taxon>
        <taxon>Sordariomycetidae</taxon>
        <taxon>Diaporthales</taxon>
        <taxon>Diaporthaceae</taxon>
        <taxon>Diaporthe</taxon>
    </lineage>
</organism>
<dbReference type="SUPFAM" id="SSF53474">
    <property type="entry name" value="alpha/beta-Hydrolases"/>
    <property type="match status" value="2"/>
</dbReference>
<dbReference type="GO" id="GO:0045493">
    <property type="term" value="P:xylan catabolic process"/>
    <property type="evidence" value="ECO:0007669"/>
    <property type="project" value="UniProtKB-UniRule"/>
</dbReference>
<dbReference type="AlphaFoldDB" id="A0A2P5HZX0"/>
<accession>A0A2P5HZX0</accession>
<dbReference type="InterPro" id="IPR050955">
    <property type="entry name" value="Plant_Biomass_Hydrol_Est"/>
</dbReference>